<feature type="repeat" description="TPR" evidence="3">
    <location>
        <begin position="268"/>
        <end position="301"/>
    </location>
</feature>
<accession>A0A484HDK1</accession>
<protein>
    <submittedName>
        <fullName evidence="5">Uncharacterized protein</fullName>
    </submittedName>
</protein>
<dbReference type="PROSITE" id="PS50005">
    <property type="entry name" value="TPR"/>
    <property type="match status" value="5"/>
</dbReference>
<proteinExistence type="predicted"/>
<sequence length="434" mass="49884">MKLNKANIKLLLKALWLIAFRTLFKPKKKRPFKETVAILYQLGIKVSVFVSLFLVVVQSIKEVVDDKVVFVPFKVPPALEEQGYVGEIFVSQIANHIDLIRRDVERNDKENFITIAAFDDSQDIEIPGAGISLKDITGFLRGFFGTSVRNISGSVVLQEDKLQLTVNMSGRAPYVFEGSLADLSEMIRKAAVHILKNMDPFTLGKYYNIKKDEASMLALAKHIRDHYADESELVTAHLIEGLYYYNRGRYEDALYEWESATINDPENLKALLYQGWALDELGRFDEAVALYRKIVEIDPKNPGAYNNWAIVLYKMSKSDEAIKKFQKLVEVSPDYAKGYNNWGYLLFEYHEYEKGIEMIKKAIRLDPKNPDFYESLAEGYLKVGKNREAIAQIKQALRLNPKAIRVYHTWAEALARMDRFDEAYEKYLIAKGKK</sequence>
<dbReference type="InterPro" id="IPR051012">
    <property type="entry name" value="CellSynth/LPSAsmb/PSIAsmb"/>
</dbReference>
<keyword evidence="2 3" id="KW-0802">TPR repeat</keyword>
<dbReference type="EMBL" id="CAACVI010000006">
    <property type="protein sequence ID" value="VEN73256.1"/>
    <property type="molecule type" value="Genomic_DNA"/>
</dbReference>
<dbReference type="PANTHER" id="PTHR45586:SF1">
    <property type="entry name" value="LIPOPOLYSACCHARIDE ASSEMBLY PROTEIN B"/>
    <property type="match status" value="1"/>
</dbReference>
<keyword evidence="4" id="KW-0812">Transmembrane</keyword>
<dbReference type="Gene3D" id="1.25.40.10">
    <property type="entry name" value="Tetratricopeptide repeat domain"/>
    <property type="match status" value="2"/>
</dbReference>
<dbReference type="InterPro" id="IPR011990">
    <property type="entry name" value="TPR-like_helical_dom_sf"/>
</dbReference>
<name>A0A484HDK1_9BACT</name>
<evidence type="ECO:0000256" key="1">
    <source>
        <dbReference type="ARBA" id="ARBA00022737"/>
    </source>
</evidence>
<feature type="repeat" description="TPR" evidence="3">
    <location>
        <begin position="370"/>
        <end position="403"/>
    </location>
</feature>
<evidence type="ECO:0000256" key="2">
    <source>
        <dbReference type="ARBA" id="ARBA00022803"/>
    </source>
</evidence>
<evidence type="ECO:0000313" key="5">
    <source>
        <dbReference type="EMBL" id="VEN73256.1"/>
    </source>
</evidence>
<feature type="repeat" description="TPR" evidence="3">
    <location>
        <begin position="234"/>
        <end position="267"/>
    </location>
</feature>
<dbReference type="Pfam" id="PF13432">
    <property type="entry name" value="TPR_16"/>
    <property type="match status" value="2"/>
</dbReference>
<feature type="repeat" description="TPR" evidence="3">
    <location>
        <begin position="302"/>
        <end position="335"/>
    </location>
</feature>
<feature type="transmembrane region" description="Helical" evidence="4">
    <location>
        <begin position="36"/>
        <end position="57"/>
    </location>
</feature>
<dbReference type="SMART" id="SM00028">
    <property type="entry name" value="TPR"/>
    <property type="match status" value="5"/>
</dbReference>
<keyword evidence="1" id="KW-0677">Repeat</keyword>
<evidence type="ECO:0000256" key="4">
    <source>
        <dbReference type="SAM" id="Phobius"/>
    </source>
</evidence>
<dbReference type="InterPro" id="IPR019734">
    <property type="entry name" value="TPR_rpt"/>
</dbReference>
<reference evidence="5" key="1">
    <citation type="submission" date="2019-01" db="EMBL/GenBank/DDBJ databases">
        <authorList>
            <consortium name="Genoscope - CEA"/>
            <person name="William W."/>
        </authorList>
    </citation>
    <scope>NUCLEOTIDE SEQUENCE</scope>
    <source>
        <strain evidence="5">CR-1</strain>
    </source>
</reference>
<gene>
    <name evidence="5" type="ORF">EPICR_140017</name>
</gene>
<dbReference type="PANTHER" id="PTHR45586">
    <property type="entry name" value="TPR REPEAT-CONTAINING PROTEIN PA4667"/>
    <property type="match status" value="1"/>
</dbReference>
<feature type="repeat" description="TPR" evidence="3">
    <location>
        <begin position="336"/>
        <end position="369"/>
    </location>
</feature>
<dbReference type="SUPFAM" id="SSF48452">
    <property type="entry name" value="TPR-like"/>
    <property type="match status" value="1"/>
</dbReference>
<keyword evidence="4" id="KW-0472">Membrane</keyword>
<keyword evidence="4" id="KW-1133">Transmembrane helix</keyword>
<evidence type="ECO:0000256" key="3">
    <source>
        <dbReference type="PROSITE-ProRule" id="PRU00339"/>
    </source>
</evidence>
<dbReference type="Pfam" id="PF13181">
    <property type="entry name" value="TPR_8"/>
    <property type="match status" value="1"/>
</dbReference>
<organism evidence="5">
    <name type="scientific">uncultured Desulfobacteraceae bacterium</name>
    <dbReference type="NCBI Taxonomy" id="218296"/>
    <lineage>
        <taxon>Bacteria</taxon>
        <taxon>Pseudomonadati</taxon>
        <taxon>Thermodesulfobacteriota</taxon>
        <taxon>Desulfobacteria</taxon>
        <taxon>Desulfobacterales</taxon>
        <taxon>Desulfobacteraceae</taxon>
        <taxon>environmental samples</taxon>
    </lineage>
</organism>
<dbReference type="AlphaFoldDB" id="A0A484HDK1"/>